<proteinExistence type="predicted"/>
<evidence type="ECO:0000313" key="2">
    <source>
        <dbReference type="Proteomes" id="UP000663720"/>
    </source>
</evidence>
<reference evidence="1" key="1">
    <citation type="journal article" date="2021" name="Microb. Physiol.">
        <title>Proteogenomic Insights into the Physiology of Marine, Sulfate-Reducing, Filamentous Desulfonema limicola and Desulfonema magnum.</title>
        <authorList>
            <person name="Schnaars V."/>
            <person name="Wohlbrand L."/>
            <person name="Scheve S."/>
            <person name="Hinrichs C."/>
            <person name="Reinhardt R."/>
            <person name="Rabus R."/>
        </authorList>
    </citation>
    <scope>NUCLEOTIDE SEQUENCE</scope>
    <source>
        <strain evidence="1">5ac10</strain>
    </source>
</reference>
<protein>
    <submittedName>
        <fullName evidence="1">Uncharacterized protein</fullName>
    </submittedName>
</protein>
<dbReference type="AlphaFoldDB" id="A0A975GEW5"/>
<sequence length="137" mass="15413">MKITRHIISLFLILTVLFSGLHVFQPEDINRSGRVGLEDAILSVKAFLGLGDAPEEFASKIKNTISTFQISAGLKTVIKKADNKDVQNINPVYLVSVNDFFNPVFTFSYVYDYCETFSTNLFPPRTPPPKFLTFLVC</sequence>
<gene>
    <name evidence="1" type="ORF">dnl_07780</name>
</gene>
<organism evidence="1 2">
    <name type="scientific">Desulfonema limicola</name>
    <dbReference type="NCBI Taxonomy" id="45656"/>
    <lineage>
        <taxon>Bacteria</taxon>
        <taxon>Pseudomonadati</taxon>
        <taxon>Thermodesulfobacteriota</taxon>
        <taxon>Desulfobacteria</taxon>
        <taxon>Desulfobacterales</taxon>
        <taxon>Desulfococcaceae</taxon>
        <taxon>Desulfonema</taxon>
    </lineage>
</organism>
<keyword evidence="2" id="KW-1185">Reference proteome</keyword>
<name>A0A975GEW5_9BACT</name>
<accession>A0A975GEW5</accession>
<dbReference type="Proteomes" id="UP000663720">
    <property type="component" value="Chromosome"/>
</dbReference>
<dbReference type="RefSeq" id="WP_207690391.1">
    <property type="nucleotide sequence ID" value="NZ_CP061799.1"/>
</dbReference>
<dbReference type="KEGG" id="dli:dnl_07780"/>
<evidence type="ECO:0000313" key="1">
    <source>
        <dbReference type="EMBL" id="QTA78554.1"/>
    </source>
</evidence>
<dbReference type="EMBL" id="CP061799">
    <property type="protein sequence ID" value="QTA78554.1"/>
    <property type="molecule type" value="Genomic_DNA"/>
</dbReference>